<gene>
    <name evidence="1" type="ORF">METHB2_330010</name>
</gene>
<evidence type="ECO:0000313" key="2">
    <source>
        <dbReference type="Proteomes" id="UP000494216"/>
    </source>
</evidence>
<dbReference type="AlphaFoldDB" id="A0A8S0XGI9"/>
<proteinExistence type="predicted"/>
<reference evidence="1 2" key="1">
    <citation type="submission" date="2020-02" db="EMBL/GenBank/DDBJ databases">
        <authorList>
            <person name="Hogendoorn C."/>
        </authorList>
    </citation>
    <scope>NUCLEOTIDE SEQUENCE [LARGE SCALE GENOMIC DNA]</scope>
    <source>
        <strain evidence="1">METHB21</strain>
    </source>
</reference>
<keyword evidence="2" id="KW-1185">Reference proteome</keyword>
<organism evidence="1 2">
    <name type="scientific">Candidatus Methylobacter favarea</name>
    <dbReference type="NCBI Taxonomy" id="2707345"/>
    <lineage>
        <taxon>Bacteria</taxon>
        <taxon>Pseudomonadati</taxon>
        <taxon>Pseudomonadota</taxon>
        <taxon>Gammaproteobacteria</taxon>
        <taxon>Methylococcales</taxon>
        <taxon>Methylococcaceae</taxon>
        <taxon>Methylobacter</taxon>
    </lineage>
</organism>
<dbReference type="Proteomes" id="UP000494216">
    <property type="component" value="Unassembled WGS sequence"/>
</dbReference>
<protein>
    <recommendedName>
        <fullName evidence="3">Transposase</fullName>
    </recommendedName>
</protein>
<name>A0A8S0XGI9_9GAMM</name>
<sequence length="47" mass="5646">MMGQQSGIQRQLFFCFSLENPIPKDHLLRGINRYFDLRDLRQHLAQL</sequence>
<evidence type="ECO:0008006" key="3">
    <source>
        <dbReference type="Google" id="ProtNLM"/>
    </source>
</evidence>
<evidence type="ECO:0000313" key="1">
    <source>
        <dbReference type="EMBL" id="CAA9891057.1"/>
    </source>
</evidence>
<comment type="caution">
    <text evidence="1">The sequence shown here is derived from an EMBL/GenBank/DDBJ whole genome shotgun (WGS) entry which is preliminary data.</text>
</comment>
<dbReference type="EMBL" id="CADCXN010000062">
    <property type="protein sequence ID" value="CAA9891057.1"/>
    <property type="molecule type" value="Genomic_DNA"/>
</dbReference>
<accession>A0A8S0XGI9</accession>